<feature type="domain" description="Glycosyl transferase family 1" evidence="1">
    <location>
        <begin position="224"/>
        <end position="384"/>
    </location>
</feature>
<dbReference type="InterPro" id="IPR050194">
    <property type="entry name" value="Glycosyltransferase_grp1"/>
</dbReference>
<name>A0AAW6M2F1_9BACE</name>
<dbReference type="PANTHER" id="PTHR45947">
    <property type="entry name" value="SULFOQUINOVOSYL TRANSFERASE SQD2"/>
    <property type="match status" value="1"/>
</dbReference>
<dbReference type="Gene3D" id="3.40.50.2000">
    <property type="entry name" value="Glycogen Phosphorylase B"/>
    <property type="match status" value="1"/>
</dbReference>
<dbReference type="PANTHER" id="PTHR45947:SF3">
    <property type="entry name" value="SULFOQUINOVOSYL TRANSFERASE SQD2"/>
    <property type="match status" value="1"/>
</dbReference>
<dbReference type="EMBL" id="JARFID010000005">
    <property type="protein sequence ID" value="MDE8693879.1"/>
    <property type="molecule type" value="Genomic_DNA"/>
</dbReference>
<comment type="caution">
    <text evidence="2">The sequence shown here is derived from an EMBL/GenBank/DDBJ whole genome shotgun (WGS) entry which is preliminary data.</text>
</comment>
<evidence type="ECO:0000313" key="3">
    <source>
        <dbReference type="Proteomes" id="UP001221924"/>
    </source>
</evidence>
<gene>
    <name evidence="2" type="ORF">PZH42_07160</name>
</gene>
<dbReference type="Proteomes" id="UP001221924">
    <property type="component" value="Unassembled WGS sequence"/>
</dbReference>
<dbReference type="CDD" id="cd03801">
    <property type="entry name" value="GT4_PimA-like"/>
    <property type="match status" value="1"/>
</dbReference>
<reference evidence="2" key="1">
    <citation type="submission" date="2023-03" db="EMBL/GenBank/DDBJ databases">
        <title>DFI Biobank Strains.</title>
        <authorList>
            <person name="Mostad J."/>
            <person name="Paddock L."/>
            <person name="Medina S."/>
            <person name="Waligurski E."/>
            <person name="Barat B."/>
            <person name="Smith R."/>
            <person name="Burgo V."/>
            <person name="Metcalfe C."/>
            <person name="Woodson C."/>
            <person name="Sundararajan A."/>
            <person name="Ramaswamy R."/>
            <person name="Lin H."/>
            <person name="Pamer E.G."/>
        </authorList>
    </citation>
    <scope>NUCLEOTIDE SEQUENCE</scope>
    <source>
        <strain evidence="2">DFI.9.5</strain>
    </source>
</reference>
<proteinExistence type="predicted"/>
<accession>A0AAW6M2F1</accession>
<dbReference type="AlphaFoldDB" id="A0AAW6M2F1"/>
<protein>
    <submittedName>
        <fullName evidence="2">Glycosyltransferase family 4 protein</fullName>
    </submittedName>
</protein>
<dbReference type="RefSeq" id="WP_149923958.1">
    <property type="nucleotide sequence ID" value="NZ_CAXKYC010000002.1"/>
</dbReference>
<evidence type="ECO:0000259" key="1">
    <source>
        <dbReference type="Pfam" id="PF00534"/>
    </source>
</evidence>
<dbReference type="Pfam" id="PF00534">
    <property type="entry name" value="Glycos_transf_1"/>
    <property type="match status" value="1"/>
</dbReference>
<dbReference type="InterPro" id="IPR001296">
    <property type="entry name" value="Glyco_trans_1"/>
</dbReference>
<organism evidence="2 3">
    <name type="scientific">Bacteroides cellulosilyticus</name>
    <dbReference type="NCBI Taxonomy" id="246787"/>
    <lineage>
        <taxon>Bacteria</taxon>
        <taxon>Pseudomonadati</taxon>
        <taxon>Bacteroidota</taxon>
        <taxon>Bacteroidia</taxon>
        <taxon>Bacteroidales</taxon>
        <taxon>Bacteroidaceae</taxon>
        <taxon>Bacteroides</taxon>
    </lineage>
</organism>
<evidence type="ECO:0000313" key="2">
    <source>
        <dbReference type="EMBL" id="MDE8693879.1"/>
    </source>
</evidence>
<dbReference type="GO" id="GO:0016757">
    <property type="term" value="F:glycosyltransferase activity"/>
    <property type="evidence" value="ECO:0007669"/>
    <property type="project" value="InterPro"/>
</dbReference>
<sequence>MKKEKLKIFVSAYACEPDLGSEIGVGWHWVLEMSQYFDLWVLTRESNRHTIEPWIAEHPKYNPIHFLYYDWPKWARFWKKGLRGVRTYYNIWQYCTNGIVKRAMQENNIYIFHHLTYGNVLWKVSSYGQRQFFVWGPVGGLESISEEYSRHYNKKSQMIEKIRRIATSLTSYNRGFRQRCKQANLILCKTEITRNRIPQKYADKAILFTDVAADISNTARLSGTRNDTIEFITVGHLDAWRGFDLIIEAMAEAIKENTHLHLTIVGDGSDKKRLEELIKRFKLEKAVTLTGKVPMETYKTMMDRADVVINAALKEGAVTVSFDCMAMGKPLICLDTTGYTRYFTNEYAILIPRTGRKEVIQNIRDGILRLTDSREREMLGRKAQEASCKFSWENHGKEIRDAIVKTYISYSSK</sequence>
<dbReference type="SUPFAM" id="SSF53756">
    <property type="entry name" value="UDP-Glycosyltransferase/glycogen phosphorylase"/>
    <property type="match status" value="1"/>
</dbReference>